<reference evidence="2 3" key="1">
    <citation type="journal article" date="2011" name="Stand. Genomic Sci.">
        <title>Complete genome sequence of Weeksella virosa type strain (9751).</title>
        <authorList>
            <person name="Lang E."/>
            <person name="Teshima H."/>
            <person name="Lucas S."/>
            <person name="Lapidus A."/>
            <person name="Hammon N."/>
            <person name="Deshpande S."/>
            <person name="Nolan M."/>
            <person name="Cheng J.F."/>
            <person name="Pitluck S."/>
            <person name="Liolios K."/>
            <person name="Pagani I."/>
            <person name="Mikhailova N."/>
            <person name="Ivanova N."/>
            <person name="Mavromatis K."/>
            <person name="Pati A."/>
            <person name="Tapia R."/>
            <person name="Han C."/>
            <person name="Goodwin L."/>
            <person name="Chen A."/>
            <person name="Palaniappan K."/>
            <person name="Land M."/>
            <person name="Hauser L."/>
            <person name="Chang Y.J."/>
            <person name="Jeffries C.D."/>
            <person name="Brambilla E.M."/>
            <person name="Kopitz M."/>
            <person name="Rohde M."/>
            <person name="Goker M."/>
            <person name="Tindall B.J."/>
            <person name="Detter J.C."/>
            <person name="Woyke T."/>
            <person name="Bristow J."/>
            <person name="Eisen J.A."/>
            <person name="Markowitz V."/>
            <person name="Hugenholtz P."/>
            <person name="Klenk H.P."/>
            <person name="Kyrpides N.C."/>
        </authorList>
    </citation>
    <scope>NUCLEOTIDE SEQUENCE [LARGE SCALE GENOMIC DNA]</scope>
    <source>
        <strain evidence="3">ATCC 43766 / DSM 16922 / JCM 21250 / NBRC 16016 / NCTC 11634 / CL345/78</strain>
    </source>
</reference>
<dbReference type="Proteomes" id="UP000008641">
    <property type="component" value="Chromosome"/>
</dbReference>
<sequence length="66" mass="6882">MQGLSKNQTNLAINNYPPNPTGLIVPVVVVVVVVVSSTVVVVVAVVTTLLRLSSEIAVDLLPDNSD</sequence>
<evidence type="ECO:0000313" key="3">
    <source>
        <dbReference type="Proteomes" id="UP000008641"/>
    </source>
</evidence>
<keyword evidence="1" id="KW-0472">Membrane</keyword>
<dbReference type="AlphaFoldDB" id="F0NY67"/>
<name>F0NY67_WEEVC</name>
<evidence type="ECO:0008006" key="4">
    <source>
        <dbReference type="Google" id="ProtNLM"/>
    </source>
</evidence>
<protein>
    <recommendedName>
        <fullName evidence="4">Transmembrane protein</fullName>
    </recommendedName>
</protein>
<keyword evidence="3" id="KW-1185">Reference proteome</keyword>
<accession>F0NY67</accession>
<keyword evidence="1" id="KW-0812">Transmembrane</keyword>
<gene>
    <name evidence="2" type="ordered locus">Weevi_0338</name>
</gene>
<feature type="transmembrane region" description="Helical" evidence="1">
    <location>
        <begin position="23"/>
        <end position="50"/>
    </location>
</feature>
<dbReference type="STRING" id="865938.Weevi_0338"/>
<keyword evidence="1" id="KW-1133">Transmembrane helix</keyword>
<evidence type="ECO:0000313" key="2">
    <source>
        <dbReference type="EMBL" id="ADX67058.1"/>
    </source>
</evidence>
<dbReference type="EMBL" id="CP002455">
    <property type="protein sequence ID" value="ADX67058.1"/>
    <property type="molecule type" value="Genomic_DNA"/>
</dbReference>
<organism evidence="2 3">
    <name type="scientific">Weeksella virosa (strain ATCC 43766 / DSM 16922 / JCM 21250 / CCUG 30538 / CDC 9751 / IAM 14551 / NBRC 16016 / NCTC 11634 / CL345/78)</name>
    <dbReference type="NCBI Taxonomy" id="865938"/>
    <lineage>
        <taxon>Bacteria</taxon>
        <taxon>Pseudomonadati</taxon>
        <taxon>Bacteroidota</taxon>
        <taxon>Flavobacteriia</taxon>
        <taxon>Flavobacteriales</taxon>
        <taxon>Weeksellaceae</taxon>
        <taxon>Weeksella</taxon>
    </lineage>
</organism>
<proteinExistence type="predicted"/>
<evidence type="ECO:0000256" key="1">
    <source>
        <dbReference type="SAM" id="Phobius"/>
    </source>
</evidence>
<dbReference type="HOGENOM" id="CLU_2830189_0_0_10"/>
<dbReference type="KEGG" id="wvi:Weevi_0338"/>
<reference evidence="3" key="2">
    <citation type="journal article" date="2011" name="Stand. Genomic Sci.">
        <title>Complete genome sequence of Weeksella virosa type strain (9751T).</title>
        <authorList>
            <person name="Lang E."/>
            <person name="Teshima H."/>
            <person name="Lucas S."/>
            <person name="Lapidus A."/>
            <person name="Hammon N."/>
            <person name="Deshpande S."/>
            <person name="Nolan M."/>
            <person name="Cheng J."/>
            <person name="Pitluck S."/>
            <person name="Liolios K."/>
            <person name="Pagani I."/>
            <person name="Mikhailova N."/>
            <person name="Ivanova N."/>
            <person name="Mavromatis K."/>
            <person name="Pati A."/>
            <person name="Tapia R."/>
            <person name="Han C."/>
            <person name="Goodwin L."/>
            <person name="Chen A."/>
            <person name="Palaniappan K."/>
            <person name="Land M."/>
            <person name="Hauser L."/>
            <person name="Chang Y."/>
            <person name="Jeffries C."/>
            <person name="Brambilla E."/>
            <person name="Kopitz M."/>
            <person name="Rohde M."/>
            <person name="Goker M."/>
            <person name="Tindall B."/>
            <person name="Detter J."/>
            <person name="Woyke T."/>
            <person name="Bristow J."/>
            <person name="Eisen J."/>
            <person name="Markowitz V."/>
            <person name="Hugenholtz P."/>
            <person name="Klenk H."/>
            <person name="Kyrpides N."/>
        </authorList>
    </citation>
    <scope>NUCLEOTIDE SEQUENCE [LARGE SCALE GENOMIC DNA]</scope>
    <source>
        <strain evidence="3">ATCC 43766 / DSM 16922 / JCM 21250 / NBRC 16016 / NCTC 11634 / CL345/78</strain>
    </source>
</reference>